<dbReference type="SMART" id="SM00072">
    <property type="entry name" value="GuKc"/>
    <property type="match status" value="1"/>
</dbReference>
<feature type="domain" description="Guanylate kinase-like" evidence="4">
    <location>
        <begin position="1"/>
        <end position="122"/>
    </location>
</feature>
<feature type="non-terminal residue" evidence="5">
    <location>
        <position position="122"/>
    </location>
</feature>
<dbReference type="Proteomes" id="UP000789342">
    <property type="component" value="Unassembled WGS sequence"/>
</dbReference>
<dbReference type="CDD" id="cd00071">
    <property type="entry name" value="GMPK"/>
    <property type="match status" value="1"/>
</dbReference>
<dbReference type="PROSITE" id="PS50052">
    <property type="entry name" value="GUANYLATE_KINASE_2"/>
    <property type="match status" value="1"/>
</dbReference>
<dbReference type="Pfam" id="PF00625">
    <property type="entry name" value="Guanylate_kin"/>
    <property type="match status" value="1"/>
</dbReference>
<evidence type="ECO:0000256" key="1">
    <source>
        <dbReference type="ARBA" id="ARBA00005790"/>
    </source>
</evidence>
<evidence type="ECO:0000256" key="3">
    <source>
        <dbReference type="ARBA" id="ARBA00022777"/>
    </source>
</evidence>
<dbReference type="AlphaFoldDB" id="A0A9N9JN98"/>
<keyword evidence="3" id="KW-0418">Kinase</keyword>
<comment type="caution">
    <text evidence="5">The sequence shown here is derived from an EMBL/GenBank/DDBJ whole genome shotgun (WGS) entry which is preliminary data.</text>
</comment>
<accession>A0A9N9JN98</accession>
<dbReference type="PANTHER" id="PTHR23117">
    <property type="entry name" value="GUANYLATE KINASE-RELATED"/>
    <property type="match status" value="1"/>
</dbReference>
<keyword evidence="6" id="KW-1185">Reference proteome</keyword>
<proteinExistence type="inferred from homology"/>
<organism evidence="5 6">
    <name type="scientific">Acaulospora morrowiae</name>
    <dbReference type="NCBI Taxonomy" id="94023"/>
    <lineage>
        <taxon>Eukaryota</taxon>
        <taxon>Fungi</taxon>
        <taxon>Fungi incertae sedis</taxon>
        <taxon>Mucoromycota</taxon>
        <taxon>Glomeromycotina</taxon>
        <taxon>Glomeromycetes</taxon>
        <taxon>Diversisporales</taxon>
        <taxon>Acaulosporaceae</taxon>
        <taxon>Acaulospora</taxon>
    </lineage>
</organism>
<dbReference type="InterPro" id="IPR020590">
    <property type="entry name" value="Guanylate_kinase_CS"/>
</dbReference>
<dbReference type="OrthoDB" id="6334211at2759"/>
<evidence type="ECO:0000313" key="5">
    <source>
        <dbReference type="EMBL" id="CAG8789764.1"/>
    </source>
</evidence>
<evidence type="ECO:0000259" key="4">
    <source>
        <dbReference type="PROSITE" id="PS50052"/>
    </source>
</evidence>
<dbReference type="PANTHER" id="PTHR23117:SF13">
    <property type="entry name" value="GUANYLATE KINASE"/>
    <property type="match status" value="1"/>
</dbReference>
<sequence>ISQSTLKYTYLRDRKQPQVEALLFSVSHTTRSPRPGEKNGVQYHFVTREQFIKLIEQNKFLEHTEFSNNLYGTTIDAVRDVIAQGKVCILDIELEGVKAVKKTNLNARFLFVAPPSLEVLES</sequence>
<evidence type="ECO:0000313" key="6">
    <source>
        <dbReference type="Proteomes" id="UP000789342"/>
    </source>
</evidence>
<dbReference type="GO" id="GO:0005829">
    <property type="term" value="C:cytosol"/>
    <property type="evidence" value="ECO:0007669"/>
    <property type="project" value="TreeGrafter"/>
</dbReference>
<evidence type="ECO:0000256" key="2">
    <source>
        <dbReference type="ARBA" id="ARBA00022679"/>
    </source>
</evidence>
<comment type="similarity">
    <text evidence="1">Belongs to the guanylate kinase family.</text>
</comment>
<keyword evidence="2" id="KW-0808">Transferase</keyword>
<dbReference type="EMBL" id="CAJVPV010060230">
    <property type="protein sequence ID" value="CAG8789764.1"/>
    <property type="molecule type" value="Genomic_DNA"/>
</dbReference>
<protein>
    <submittedName>
        <fullName evidence="5">236_t:CDS:1</fullName>
    </submittedName>
</protein>
<dbReference type="InterPro" id="IPR008145">
    <property type="entry name" value="GK/Ca_channel_bsu"/>
</dbReference>
<name>A0A9N9JN98_9GLOM</name>
<dbReference type="InterPro" id="IPR008144">
    <property type="entry name" value="Guanylate_kin-like_dom"/>
</dbReference>
<gene>
    <name evidence="5" type="ORF">AMORRO_LOCUS18033</name>
</gene>
<dbReference type="GO" id="GO:0004385">
    <property type="term" value="F:GMP kinase activity"/>
    <property type="evidence" value="ECO:0007669"/>
    <property type="project" value="TreeGrafter"/>
</dbReference>
<dbReference type="Gene3D" id="3.40.50.300">
    <property type="entry name" value="P-loop containing nucleotide triphosphate hydrolases"/>
    <property type="match status" value="1"/>
</dbReference>
<reference evidence="5" key="1">
    <citation type="submission" date="2021-06" db="EMBL/GenBank/DDBJ databases">
        <authorList>
            <person name="Kallberg Y."/>
            <person name="Tangrot J."/>
            <person name="Rosling A."/>
        </authorList>
    </citation>
    <scope>NUCLEOTIDE SEQUENCE</scope>
    <source>
        <strain evidence="5">CL551</strain>
    </source>
</reference>
<dbReference type="SUPFAM" id="SSF52540">
    <property type="entry name" value="P-loop containing nucleoside triphosphate hydrolases"/>
    <property type="match status" value="1"/>
</dbReference>
<dbReference type="InterPro" id="IPR027417">
    <property type="entry name" value="P-loop_NTPase"/>
</dbReference>
<dbReference type="PROSITE" id="PS00856">
    <property type="entry name" value="GUANYLATE_KINASE_1"/>
    <property type="match status" value="1"/>
</dbReference>
<feature type="non-terminal residue" evidence="5">
    <location>
        <position position="1"/>
    </location>
</feature>